<reference evidence="2 3" key="1">
    <citation type="submission" date="2020-08" db="EMBL/GenBank/DDBJ databases">
        <title>Genomic Encyclopedia of Type Strains, Phase IV (KMG-V): Genome sequencing to study the core and pangenomes of soil and plant-associated prokaryotes.</title>
        <authorList>
            <person name="Whitman W."/>
        </authorList>
    </citation>
    <scope>NUCLEOTIDE SEQUENCE [LARGE SCALE GENOMIC DNA]</scope>
    <source>
        <strain evidence="2 3">S3M1</strain>
    </source>
</reference>
<protein>
    <submittedName>
        <fullName evidence="2">N-acetyl sugar amidotransferase</fullName>
    </submittedName>
</protein>
<evidence type="ECO:0000313" key="3">
    <source>
        <dbReference type="Proteomes" id="UP000537204"/>
    </source>
</evidence>
<accession>A0A7W9DYU1</accession>
<evidence type="ECO:0000313" key="2">
    <source>
        <dbReference type="EMBL" id="MBB5636592.1"/>
    </source>
</evidence>
<dbReference type="GO" id="GO:0004066">
    <property type="term" value="F:asparagine synthase (glutamine-hydrolyzing) activity"/>
    <property type="evidence" value="ECO:0007669"/>
    <property type="project" value="InterPro"/>
</dbReference>
<dbReference type="InterPro" id="IPR020022">
    <property type="entry name" value="N-acetyl_sugar_amidoTrfase"/>
</dbReference>
<dbReference type="Proteomes" id="UP000537204">
    <property type="component" value="Unassembled WGS sequence"/>
</dbReference>
<organism evidence="2 3">
    <name type="scientific">Pedobacter cryoconitis</name>
    <dbReference type="NCBI Taxonomy" id="188932"/>
    <lineage>
        <taxon>Bacteria</taxon>
        <taxon>Pseudomonadati</taxon>
        <taxon>Bacteroidota</taxon>
        <taxon>Sphingobacteriia</taxon>
        <taxon>Sphingobacteriales</taxon>
        <taxon>Sphingobacteriaceae</taxon>
        <taxon>Pedobacter</taxon>
    </lineage>
</organism>
<sequence>MNKSEVVCTCCVMDTTDPEIVFDQEGVCNYCRYLENVLPLYHFSKEQEVTNLERIIKEIKEGSNTKYDSVIGLSGGVDSSYVAYLAHKSGLNPLCVHFDNGWNSEIAVSNIKKIVDKCGFDLETYVINWPEFKDLQRAFFKAGVLDIEMLTDHAIMATMFNLRKKHNIKYVLSGVNIRTENGMPNAWLWRKQDLVNIKDIHKKFGSVPLKEFPTLSSLGFKIKKMLGWGGKYVEILNNINYSKKEAMKTLASEFGWEYYGGKHYESVFTRFYQAYILPFKFNVDKRKVHLSSLIRSGEITRDEALIELGKPLYDPQELKRDRQYVTKKLGFTEDEFEKMMNEKPKSHLDYKSDEWIIQLWLKLMGKKKMS</sequence>
<name>A0A7W9DYU1_9SPHI</name>
<dbReference type="InterPro" id="IPR014729">
    <property type="entry name" value="Rossmann-like_a/b/a_fold"/>
</dbReference>
<dbReference type="Gene3D" id="3.40.50.620">
    <property type="entry name" value="HUPs"/>
    <property type="match status" value="1"/>
</dbReference>
<dbReference type="RefSeq" id="WP_183882286.1">
    <property type="nucleotide sequence ID" value="NZ_JACHCE010000003.1"/>
</dbReference>
<dbReference type="InterPro" id="IPR001962">
    <property type="entry name" value="Asn_synthase"/>
</dbReference>
<dbReference type="EMBL" id="JACHCE010000003">
    <property type="protein sequence ID" value="MBB5636592.1"/>
    <property type="molecule type" value="Genomic_DNA"/>
</dbReference>
<proteinExistence type="predicted"/>
<dbReference type="SUPFAM" id="SSF52402">
    <property type="entry name" value="Adenine nucleotide alpha hydrolases-like"/>
    <property type="match status" value="1"/>
</dbReference>
<comment type="caution">
    <text evidence="2">The sequence shown here is derived from an EMBL/GenBank/DDBJ whole genome shotgun (WGS) entry which is preliminary data.</text>
</comment>
<dbReference type="GO" id="GO:0006529">
    <property type="term" value="P:asparagine biosynthetic process"/>
    <property type="evidence" value="ECO:0007669"/>
    <property type="project" value="InterPro"/>
</dbReference>
<keyword evidence="2" id="KW-0808">Transferase</keyword>
<dbReference type="NCBIfam" id="TIGR03573">
    <property type="entry name" value="WbuX"/>
    <property type="match status" value="1"/>
</dbReference>
<dbReference type="AlphaFoldDB" id="A0A7W9DYU1"/>
<feature type="domain" description="Asparagine synthetase" evidence="1">
    <location>
        <begin position="73"/>
        <end position="174"/>
    </location>
</feature>
<dbReference type="Pfam" id="PF00733">
    <property type="entry name" value="Asn_synthase"/>
    <property type="match status" value="1"/>
</dbReference>
<gene>
    <name evidence="2" type="ORF">HDE68_002493</name>
</gene>
<dbReference type="GO" id="GO:0016740">
    <property type="term" value="F:transferase activity"/>
    <property type="evidence" value="ECO:0007669"/>
    <property type="project" value="UniProtKB-KW"/>
</dbReference>
<evidence type="ECO:0000259" key="1">
    <source>
        <dbReference type="Pfam" id="PF00733"/>
    </source>
</evidence>